<protein>
    <submittedName>
        <fullName evidence="5">Allophanate hydrolase subunit 1</fullName>
    </submittedName>
</protein>
<accession>A0A7Y5ZXU7</accession>
<dbReference type="GO" id="GO:0005524">
    <property type="term" value="F:ATP binding"/>
    <property type="evidence" value="ECO:0007669"/>
    <property type="project" value="UniProtKB-KW"/>
</dbReference>
<keyword evidence="6" id="KW-1185">Reference proteome</keyword>
<keyword evidence="3" id="KW-0067">ATP-binding</keyword>
<dbReference type="GO" id="GO:0016787">
    <property type="term" value="F:hydrolase activity"/>
    <property type="evidence" value="ECO:0007669"/>
    <property type="project" value="UniProtKB-KW"/>
</dbReference>
<evidence type="ECO:0000313" key="5">
    <source>
        <dbReference type="EMBL" id="NUU16077.1"/>
    </source>
</evidence>
<proteinExistence type="predicted"/>
<organism evidence="5 6">
    <name type="scientific">Cellulomonas humilata</name>
    <dbReference type="NCBI Taxonomy" id="144055"/>
    <lineage>
        <taxon>Bacteria</taxon>
        <taxon>Bacillati</taxon>
        <taxon>Actinomycetota</taxon>
        <taxon>Actinomycetes</taxon>
        <taxon>Micrococcales</taxon>
        <taxon>Cellulomonadaceae</taxon>
        <taxon>Cellulomonas</taxon>
    </lineage>
</organism>
<dbReference type="SMART" id="SM00796">
    <property type="entry name" value="AHS1"/>
    <property type="match status" value="1"/>
</dbReference>
<comment type="caution">
    <text evidence="5">The sequence shown here is derived from an EMBL/GenBank/DDBJ whole genome shotgun (WGS) entry which is preliminary data.</text>
</comment>
<evidence type="ECO:0000256" key="2">
    <source>
        <dbReference type="ARBA" id="ARBA00022801"/>
    </source>
</evidence>
<dbReference type="RefSeq" id="WP_175345970.1">
    <property type="nucleotide sequence ID" value="NZ_JABMCI010000041.1"/>
</dbReference>
<feature type="domain" description="Carboxyltransferase" evidence="4">
    <location>
        <begin position="7"/>
        <end position="202"/>
    </location>
</feature>
<dbReference type="InterPro" id="IPR029000">
    <property type="entry name" value="Cyclophilin-like_dom_sf"/>
</dbReference>
<dbReference type="Pfam" id="PF02682">
    <property type="entry name" value="CT_C_D"/>
    <property type="match status" value="1"/>
</dbReference>
<dbReference type="SUPFAM" id="SSF50891">
    <property type="entry name" value="Cyclophilin-like"/>
    <property type="match status" value="1"/>
</dbReference>
<dbReference type="EMBL" id="JABMCI010000041">
    <property type="protein sequence ID" value="NUU16077.1"/>
    <property type="molecule type" value="Genomic_DNA"/>
</dbReference>
<evidence type="ECO:0000259" key="4">
    <source>
        <dbReference type="SMART" id="SM00796"/>
    </source>
</evidence>
<dbReference type="PANTHER" id="PTHR34698">
    <property type="entry name" value="5-OXOPROLINASE SUBUNIT B"/>
    <property type="match status" value="1"/>
</dbReference>
<dbReference type="AlphaFoldDB" id="A0A7Y5ZXU7"/>
<dbReference type="Proteomes" id="UP000565724">
    <property type="component" value="Unassembled WGS sequence"/>
</dbReference>
<reference evidence="5 6" key="1">
    <citation type="submission" date="2020-05" db="EMBL/GenBank/DDBJ databases">
        <title>Genome Sequencing of Type Strains.</title>
        <authorList>
            <person name="Lemaire J.F."/>
            <person name="Inderbitzin P."/>
            <person name="Gregorio O.A."/>
            <person name="Collins S.B."/>
            <person name="Wespe N."/>
            <person name="Knight-Connoni V."/>
        </authorList>
    </citation>
    <scope>NUCLEOTIDE SEQUENCE [LARGE SCALE GENOMIC DNA]</scope>
    <source>
        <strain evidence="5 6">ATCC 25174</strain>
    </source>
</reference>
<sequence>MTDARGPRVLPYGDDAVLVELADLAEVRALDDAVRAARATDPEAAAIVDQVPAARTLLLRVRDGADAGSLPVERWWAGRTDVARETSTTEVVLDVVYDGADLDDVARLAGLSVDDVIARHTGVLYTVAFGGFMPGFAYLVGLDPLLRVPRLDSPRERVPAGSVAIADEFSAVYPAATPGGWRLLGRCDVELFDVDREPPALLQPGTRVRFTAS</sequence>
<keyword evidence="1" id="KW-0547">Nucleotide-binding</keyword>
<dbReference type="Gene3D" id="2.40.100.10">
    <property type="entry name" value="Cyclophilin-like"/>
    <property type="match status" value="1"/>
</dbReference>
<evidence type="ECO:0000256" key="3">
    <source>
        <dbReference type="ARBA" id="ARBA00022840"/>
    </source>
</evidence>
<dbReference type="PANTHER" id="PTHR34698:SF2">
    <property type="entry name" value="5-OXOPROLINASE SUBUNIT B"/>
    <property type="match status" value="1"/>
</dbReference>
<dbReference type="Gene3D" id="3.30.1360.40">
    <property type="match status" value="1"/>
</dbReference>
<gene>
    <name evidence="5" type="ORF">HP550_02270</name>
</gene>
<name>A0A7Y5ZXU7_9CELL</name>
<dbReference type="InterPro" id="IPR010016">
    <property type="entry name" value="PxpB"/>
</dbReference>
<evidence type="ECO:0000256" key="1">
    <source>
        <dbReference type="ARBA" id="ARBA00022741"/>
    </source>
</evidence>
<dbReference type="InterPro" id="IPR003833">
    <property type="entry name" value="CT_C_D"/>
</dbReference>
<keyword evidence="2 5" id="KW-0378">Hydrolase</keyword>
<evidence type="ECO:0000313" key="6">
    <source>
        <dbReference type="Proteomes" id="UP000565724"/>
    </source>
</evidence>